<evidence type="ECO:0000259" key="10">
    <source>
        <dbReference type="Pfam" id="PF00697"/>
    </source>
</evidence>
<dbReference type="RefSeq" id="WP_191688741.1">
    <property type="nucleotide sequence ID" value="NZ_JACSQY010000002.1"/>
</dbReference>
<protein>
    <recommendedName>
        <fullName evidence="4 9">N-(5'-phosphoribosyl)anthranilate isomerase</fullName>
        <shortName evidence="9">PRAI</shortName>
        <ecNumber evidence="3 9">5.3.1.24</ecNumber>
    </recommendedName>
</protein>
<comment type="catalytic activity">
    <reaction evidence="1 9">
        <text>N-(5-phospho-beta-D-ribosyl)anthranilate = 1-(2-carboxyphenylamino)-1-deoxy-D-ribulose 5-phosphate</text>
        <dbReference type="Rhea" id="RHEA:21540"/>
        <dbReference type="ChEBI" id="CHEBI:18277"/>
        <dbReference type="ChEBI" id="CHEBI:58613"/>
        <dbReference type="EC" id="5.3.1.24"/>
    </reaction>
</comment>
<dbReference type="GO" id="GO:0004640">
    <property type="term" value="F:phosphoribosylanthranilate isomerase activity"/>
    <property type="evidence" value="ECO:0007669"/>
    <property type="project" value="UniProtKB-EC"/>
</dbReference>
<evidence type="ECO:0000256" key="9">
    <source>
        <dbReference type="HAMAP-Rule" id="MF_00135"/>
    </source>
</evidence>
<feature type="domain" description="N-(5'phosphoribosyl) anthranilate isomerase (PRAI)" evidence="10">
    <location>
        <begin position="4"/>
        <end position="196"/>
    </location>
</feature>
<evidence type="ECO:0000256" key="6">
    <source>
        <dbReference type="ARBA" id="ARBA00022822"/>
    </source>
</evidence>
<proteinExistence type="inferred from homology"/>
<dbReference type="HAMAP" id="MF_00135">
    <property type="entry name" value="PRAI"/>
    <property type="match status" value="1"/>
</dbReference>
<evidence type="ECO:0000256" key="3">
    <source>
        <dbReference type="ARBA" id="ARBA00012572"/>
    </source>
</evidence>
<evidence type="ECO:0000256" key="8">
    <source>
        <dbReference type="ARBA" id="ARBA00023235"/>
    </source>
</evidence>
<dbReference type="InterPro" id="IPR011060">
    <property type="entry name" value="RibuloseP-bd_barrel"/>
</dbReference>
<keyword evidence="5 9" id="KW-0028">Amino-acid biosynthesis</keyword>
<dbReference type="CDD" id="cd00405">
    <property type="entry name" value="PRAI"/>
    <property type="match status" value="1"/>
</dbReference>
<keyword evidence="12" id="KW-1185">Reference proteome</keyword>
<sequence length="205" mass="22209">MTKVKICGLTEARHVQAAVDADADAIGFVFAPSRRQVSADHAAQLAIHIPQSVLKVGVFVNATASEIHEIYEAVPLDIVQYHGDETPEFIEKVGLPAFKAFSIKDADDVHRAAAYHVTPLFDAPGVEFNGGSGTTFNWDILKAAGFQERPFILAGGLNAGNVGKAIAQVNPVMVDVSSGVEIEKRKDEQLIREFIETVKLKSEER</sequence>
<dbReference type="InterPro" id="IPR044643">
    <property type="entry name" value="TrpF_fam"/>
</dbReference>
<evidence type="ECO:0000256" key="2">
    <source>
        <dbReference type="ARBA" id="ARBA00004664"/>
    </source>
</evidence>
<dbReference type="Gene3D" id="3.20.20.70">
    <property type="entry name" value="Aldolase class I"/>
    <property type="match status" value="1"/>
</dbReference>
<dbReference type="PANTHER" id="PTHR42894:SF1">
    <property type="entry name" value="N-(5'-PHOSPHORIBOSYL)ANTHRANILATE ISOMERASE"/>
    <property type="match status" value="1"/>
</dbReference>
<comment type="similarity">
    <text evidence="9">Belongs to the TrpF family.</text>
</comment>
<dbReference type="InterPro" id="IPR001240">
    <property type="entry name" value="PRAI_dom"/>
</dbReference>
<evidence type="ECO:0000313" key="11">
    <source>
        <dbReference type="EMBL" id="MBD7907603.1"/>
    </source>
</evidence>
<gene>
    <name evidence="9" type="primary">trpF</name>
    <name evidence="11" type="ORF">H9659_04550</name>
</gene>
<evidence type="ECO:0000313" key="12">
    <source>
        <dbReference type="Proteomes" id="UP000659496"/>
    </source>
</evidence>
<dbReference type="PANTHER" id="PTHR42894">
    <property type="entry name" value="N-(5'-PHOSPHORIBOSYL)ANTHRANILATE ISOMERASE"/>
    <property type="match status" value="1"/>
</dbReference>
<dbReference type="Proteomes" id="UP000659496">
    <property type="component" value="Unassembled WGS sequence"/>
</dbReference>
<comment type="caution">
    <text evidence="11">The sequence shown here is derived from an EMBL/GenBank/DDBJ whole genome shotgun (WGS) entry which is preliminary data.</text>
</comment>
<evidence type="ECO:0000256" key="4">
    <source>
        <dbReference type="ARBA" id="ARBA00022272"/>
    </source>
</evidence>
<keyword evidence="8 9" id="KW-0413">Isomerase</keyword>
<dbReference type="SUPFAM" id="SSF51366">
    <property type="entry name" value="Ribulose-phoshate binding barrel"/>
    <property type="match status" value="1"/>
</dbReference>
<comment type="pathway">
    <text evidence="2 9">Amino-acid biosynthesis; L-tryptophan biosynthesis; L-tryptophan from chorismate: step 3/5.</text>
</comment>
<dbReference type="Pfam" id="PF00697">
    <property type="entry name" value="PRAI"/>
    <property type="match status" value="1"/>
</dbReference>
<evidence type="ECO:0000256" key="7">
    <source>
        <dbReference type="ARBA" id="ARBA00023141"/>
    </source>
</evidence>
<name>A0ABR8PHG3_9BACL</name>
<keyword evidence="7 9" id="KW-0057">Aromatic amino acid biosynthesis</keyword>
<dbReference type="NCBIfam" id="NF002300">
    <property type="entry name" value="PRK01222.1-7"/>
    <property type="match status" value="1"/>
</dbReference>
<evidence type="ECO:0000256" key="5">
    <source>
        <dbReference type="ARBA" id="ARBA00022605"/>
    </source>
</evidence>
<dbReference type="EC" id="5.3.1.24" evidence="3 9"/>
<accession>A0ABR8PHG3</accession>
<keyword evidence="6 9" id="KW-0822">Tryptophan biosynthesis</keyword>
<organism evidence="11 12">
    <name type="scientific">Sporosarcina gallistercoris</name>
    <dbReference type="NCBI Taxonomy" id="2762245"/>
    <lineage>
        <taxon>Bacteria</taxon>
        <taxon>Bacillati</taxon>
        <taxon>Bacillota</taxon>
        <taxon>Bacilli</taxon>
        <taxon>Bacillales</taxon>
        <taxon>Caryophanaceae</taxon>
        <taxon>Sporosarcina</taxon>
    </lineage>
</organism>
<dbReference type="InterPro" id="IPR013785">
    <property type="entry name" value="Aldolase_TIM"/>
</dbReference>
<reference evidence="11 12" key="1">
    <citation type="submission" date="2020-08" db="EMBL/GenBank/DDBJ databases">
        <title>A Genomic Blueprint of the Chicken Gut Microbiome.</title>
        <authorList>
            <person name="Gilroy R."/>
            <person name="Ravi A."/>
            <person name="Getino M."/>
            <person name="Pursley I."/>
            <person name="Horton D.L."/>
            <person name="Alikhan N.-F."/>
            <person name="Baker D."/>
            <person name="Gharbi K."/>
            <person name="Hall N."/>
            <person name="Watson M."/>
            <person name="Adriaenssens E.M."/>
            <person name="Foster-Nyarko E."/>
            <person name="Jarju S."/>
            <person name="Secka A."/>
            <person name="Antonio M."/>
            <person name="Oren A."/>
            <person name="Chaudhuri R."/>
            <person name="La Ragione R.M."/>
            <person name="Hildebrand F."/>
            <person name="Pallen M.J."/>
        </authorList>
    </citation>
    <scope>NUCLEOTIDE SEQUENCE [LARGE SCALE GENOMIC DNA]</scope>
    <source>
        <strain evidence="11 12">Sa3CUA8</strain>
    </source>
</reference>
<dbReference type="EMBL" id="JACSQY010000002">
    <property type="protein sequence ID" value="MBD7907603.1"/>
    <property type="molecule type" value="Genomic_DNA"/>
</dbReference>
<evidence type="ECO:0000256" key="1">
    <source>
        <dbReference type="ARBA" id="ARBA00001164"/>
    </source>
</evidence>